<gene>
    <name evidence="1" type="ORF">DCAR_0521251</name>
</gene>
<name>A0A161YNE4_DAUCS</name>
<sequence>MKLEVGDLKFKVQDMPAFENMRKEKGPRLFPSKIQFYSRSIGLNPESIIRCFNIGVAIGTMDANLVEKGFMALREEPRRNSHGIEWGKEGCEDIDPKLFCFVAGTNGVELKN</sequence>
<reference evidence="1" key="1">
    <citation type="journal article" date="2016" name="Nat. Genet.">
        <title>A high-quality carrot genome assembly provides new insights into carotenoid accumulation and asterid genome evolution.</title>
        <authorList>
            <person name="Iorizzo M."/>
            <person name="Ellison S."/>
            <person name="Senalik D."/>
            <person name="Zeng P."/>
            <person name="Satapoomin P."/>
            <person name="Huang J."/>
            <person name="Bowman M."/>
            <person name="Iovene M."/>
            <person name="Sanseverino W."/>
            <person name="Cavagnaro P."/>
            <person name="Yildiz M."/>
            <person name="Macko-Podgorni A."/>
            <person name="Moranska E."/>
            <person name="Grzebelus E."/>
            <person name="Grzebelus D."/>
            <person name="Ashrafi H."/>
            <person name="Zheng Z."/>
            <person name="Cheng S."/>
            <person name="Spooner D."/>
            <person name="Van Deynze A."/>
            <person name="Simon P."/>
        </authorList>
    </citation>
    <scope>NUCLEOTIDE SEQUENCE</scope>
    <source>
        <tissue evidence="1">Leaf</tissue>
    </source>
</reference>
<dbReference type="Gramene" id="KZM95329">
    <property type="protein sequence ID" value="KZM95329"/>
    <property type="gene ID" value="DCAR_018571"/>
</dbReference>
<evidence type="ECO:0000313" key="2">
    <source>
        <dbReference type="Proteomes" id="UP000077755"/>
    </source>
</evidence>
<evidence type="ECO:0000313" key="1">
    <source>
        <dbReference type="EMBL" id="WOH01865.1"/>
    </source>
</evidence>
<organism evidence="1 2">
    <name type="scientific">Daucus carota subsp. sativus</name>
    <name type="common">Carrot</name>
    <dbReference type="NCBI Taxonomy" id="79200"/>
    <lineage>
        <taxon>Eukaryota</taxon>
        <taxon>Viridiplantae</taxon>
        <taxon>Streptophyta</taxon>
        <taxon>Embryophyta</taxon>
        <taxon>Tracheophyta</taxon>
        <taxon>Spermatophyta</taxon>
        <taxon>Magnoliopsida</taxon>
        <taxon>eudicotyledons</taxon>
        <taxon>Gunneridae</taxon>
        <taxon>Pentapetalae</taxon>
        <taxon>asterids</taxon>
        <taxon>campanulids</taxon>
        <taxon>Apiales</taxon>
        <taxon>Apiaceae</taxon>
        <taxon>Apioideae</taxon>
        <taxon>Scandiceae</taxon>
        <taxon>Daucinae</taxon>
        <taxon>Daucus</taxon>
        <taxon>Daucus sect. Daucus</taxon>
    </lineage>
</organism>
<accession>A0A161YNE4</accession>
<proteinExistence type="predicted"/>
<dbReference type="EMBL" id="CP093347">
    <property type="protein sequence ID" value="WOH01865.1"/>
    <property type="molecule type" value="Genomic_DNA"/>
</dbReference>
<keyword evidence="2" id="KW-1185">Reference proteome</keyword>
<dbReference type="AlphaFoldDB" id="A0A161YNE4"/>
<reference evidence="1" key="2">
    <citation type="submission" date="2022-03" db="EMBL/GenBank/DDBJ databases">
        <title>Draft title - Genomic analysis of global carrot germplasm unveils the trajectory of domestication and the origin of high carotenoid orange carrot.</title>
        <authorList>
            <person name="Iorizzo M."/>
            <person name="Ellison S."/>
            <person name="Senalik D."/>
            <person name="Macko-Podgorni A."/>
            <person name="Grzebelus D."/>
            <person name="Bostan H."/>
            <person name="Rolling W."/>
            <person name="Curaba J."/>
            <person name="Simon P."/>
        </authorList>
    </citation>
    <scope>NUCLEOTIDE SEQUENCE</scope>
    <source>
        <tissue evidence="1">Leaf</tissue>
    </source>
</reference>
<dbReference type="Proteomes" id="UP000077755">
    <property type="component" value="Chromosome 5"/>
</dbReference>
<protein>
    <submittedName>
        <fullName evidence="1">Uncharacterized protein</fullName>
    </submittedName>
</protein>